<name>A0A0F9JM28_9ZZZZ</name>
<accession>A0A0F9JM28</accession>
<evidence type="ECO:0000313" key="1">
    <source>
        <dbReference type="EMBL" id="KKM63461.1"/>
    </source>
</evidence>
<comment type="caution">
    <text evidence="1">The sequence shown here is derived from an EMBL/GenBank/DDBJ whole genome shotgun (WGS) entry which is preliminary data.</text>
</comment>
<reference evidence="1" key="1">
    <citation type="journal article" date="2015" name="Nature">
        <title>Complex archaea that bridge the gap between prokaryotes and eukaryotes.</title>
        <authorList>
            <person name="Spang A."/>
            <person name="Saw J.H."/>
            <person name="Jorgensen S.L."/>
            <person name="Zaremba-Niedzwiedzka K."/>
            <person name="Martijn J."/>
            <person name="Lind A.E."/>
            <person name="van Eijk R."/>
            <person name="Schleper C."/>
            <person name="Guy L."/>
            <person name="Ettema T.J."/>
        </authorList>
    </citation>
    <scope>NUCLEOTIDE SEQUENCE</scope>
</reference>
<gene>
    <name evidence="1" type="ORF">LCGC14_1511220</name>
</gene>
<sequence length="80" mass="9859">MAKLYRGREWQWWISTNNHKCKFCLIEKDLRISIHTGYPPDNQCQRGFWHRAYYKWLKHMKEYHPEILAEAETPHSRGNK</sequence>
<dbReference type="AlphaFoldDB" id="A0A0F9JM28"/>
<protein>
    <submittedName>
        <fullName evidence="1">Uncharacterized protein</fullName>
    </submittedName>
</protein>
<organism evidence="1">
    <name type="scientific">marine sediment metagenome</name>
    <dbReference type="NCBI Taxonomy" id="412755"/>
    <lineage>
        <taxon>unclassified sequences</taxon>
        <taxon>metagenomes</taxon>
        <taxon>ecological metagenomes</taxon>
    </lineage>
</organism>
<dbReference type="EMBL" id="LAZR01011093">
    <property type="protein sequence ID" value="KKM63461.1"/>
    <property type="molecule type" value="Genomic_DNA"/>
</dbReference>
<proteinExistence type="predicted"/>